<dbReference type="GO" id="GO:0004694">
    <property type="term" value="F:eukaryotic translation initiation factor 2alpha kinase activity"/>
    <property type="evidence" value="ECO:0007669"/>
    <property type="project" value="TreeGrafter"/>
</dbReference>
<name>A0A7R9M6N4_9ACAR</name>
<evidence type="ECO:0000256" key="1">
    <source>
        <dbReference type="ARBA" id="ARBA00022679"/>
    </source>
</evidence>
<dbReference type="PROSITE" id="PS00108">
    <property type="entry name" value="PROTEIN_KINASE_ST"/>
    <property type="match status" value="1"/>
</dbReference>
<keyword evidence="2" id="KW-0547">Nucleotide-binding</keyword>
<reference evidence="7" key="1">
    <citation type="submission" date="2020-11" db="EMBL/GenBank/DDBJ databases">
        <authorList>
            <person name="Tran Van P."/>
        </authorList>
    </citation>
    <scope>NUCLEOTIDE SEQUENCE</scope>
</reference>
<feature type="domain" description="Protein kinase" evidence="6">
    <location>
        <begin position="1"/>
        <end position="121"/>
    </location>
</feature>
<keyword evidence="3" id="KW-0418">Kinase</keyword>
<dbReference type="PROSITE" id="PS50011">
    <property type="entry name" value="PROTEIN_KINASE_DOM"/>
    <property type="match status" value="1"/>
</dbReference>
<evidence type="ECO:0000313" key="7">
    <source>
        <dbReference type="EMBL" id="CAD7653273.1"/>
    </source>
</evidence>
<dbReference type="Gene3D" id="1.10.510.10">
    <property type="entry name" value="Transferase(Phosphotransferase) domain 1"/>
    <property type="match status" value="1"/>
</dbReference>
<dbReference type="GO" id="GO:0005634">
    <property type="term" value="C:nucleus"/>
    <property type="evidence" value="ECO:0007669"/>
    <property type="project" value="TreeGrafter"/>
</dbReference>
<dbReference type="InterPro" id="IPR008271">
    <property type="entry name" value="Ser/Thr_kinase_AS"/>
</dbReference>
<evidence type="ECO:0000256" key="3">
    <source>
        <dbReference type="ARBA" id="ARBA00022777"/>
    </source>
</evidence>
<dbReference type="EMBL" id="OC921293">
    <property type="protein sequence ID" value="CAD7653273.1"/>
    <property type="molecule type" value="Genomic_DNA"/>
</dbReference>
<gene>
    <name evidence="7" type="ORF">ONB1V03_LOCUS9930</name>
</gene>
<protein>
    <recommendedName>
        <fullName evidence="6">Protein kinase domain-containing protein</fullName>
    </recommendedName>
</protein>
<dbReference type="Proteomes" id="UP000728032">
    <property type="component" value="Unassembled WGS sequence"/>
</dbReference>
<evidence type="ECO:0000256" key="5">
    <source>
        <dbReference type="ARBA" id="ARBA00037982"/>
    </source>
</evidence>
<dbReference type="InterPro" id="IPR011009">
    <property type="entry name" value="Kinase-like_dom_sf"/>
</dbReference>
<dbReference type="PANTHER" id="PTHR11042">
    <property type="entry name" value="EUKARYOTIC TRANSLATION INITIATION FACTOR 2-ALPHA KINASE EIF2-ALPHA KINASE -RELATED"/>
    <property type="match status" value="1"/>
</dbReference>
<dbReference type="AlphaFoldDB" id="A0A7R9M6N4"/>
<dbReference type="GO" id="GO:0005524">
    <property type="term" value="F:ATP binding"/>
    <property type="evidence" value="ECO:0007669"/>
    <property type="project" value="UniProtKB-KW"/>
</dbReference>
<sequence length="121" mass="13854">MKDNILTDQGIQTHRIKEYLNDNDFTNKTIPSVEDMSRPTTGCETSLPFIKHRSSSLCTPADTRFYNPISVLVKGEHLDLQLVKHWFRQLVSAVEYLHGIGIAHRDLKSDNIIIRNNSMSD</sequence>
<keyword evidence="8" id="KW-1185">Reference proteome</keyword>
<keyword evidence="4" id="KW-0067">ATP-binding</keyword>
<dbReference type="InterPro" id="IPR050339">
    <property type="entry name" value="CC_SR_Kinase"/>
</dbReference>
<dbReference type="GO" id="GO:0005737">
    <property type="term" value="C:cytoplasm"/>
    <property type="evidence" value="ECO:0007669"/>
    <property type="project" value="TreeGrafter"/>
</dbReference>
<organism evidence="7">
    <name type="scientific">Oppiella nova</name>
    <dbReference type="NCBI Taxonomy" id="334625"/>
    <lineage>
        <taxon>Eukaryota</taxon>
        <taxon>Metazoa</taxon>
        <taxon>Ecdysozoa</taxon>
        <taxon>Arthropoda</taxon>
        <taxon>Chelicerata</taxon>
        <taxon>Arachnida</taxon>
        <taxon>Acari</taxon>
        <taxon>Acariformes</taxon>
        <taxon>Sarcoptiformes</taxon>
        <taxon>Oribatida</taxon>
        <taxon>Brachypylina</taxon>
        <taxon>Oppioidea</taxon>
        <taxon>Oppiidae</taxon>
        <taxon>Oppiella</taxon>
    </lineage>
</organism>
<evidence type="ECO:0000256" key="2">
    <source>
        <dbReference type="ARBA" id="ARBA00022741"/>
    </source>
</evidence>
<comment type="similarity">
    <text evidence="5">Belongs to the protein kinase superfamily. Ser/Thr protein kinase family. GCN2 subfamily.</text>
</comment>
<dbReference type="OrthoDB" id="541276at2759"/>
<dbReference type="SUPFAM" id="SSF56112">
    <property type="entry name" value="Protein kinase-like (PK-like)"/>
    <property type="match status" value="1"/>
</dbReference>
<dbReference type="PANTHER" id="PTHR11042:SF91">
    <property type="entry name" value="EUKARYOTIC TRANSLATION INITIATION FACTOR 2-ALPHA KINASE"/>
    <property type="match status" value="1"/>
</dbReference>
<evidence type="ECO:0000256" key="4">
    <source>
        <dbReference type="ARBA" id="ARBA00022840"/>
    </source>
</evidence>
<keyword evidence="1" id="KW-0808">Transferase</keyword>
<accession>A0A7R9M6N4</accession>
<evidence type="ECO:0000259" key="6">
    <source>
        <dbReference type="PROSITE" id="PS50011"/>
    </source>
</evidence>
<proteinExistence type="inferred from homology"/>
<dbReference type="Pfam" id="PF00069">
    <property type="entry name" value="Pkinase"/>
    <property type="match status" value="1"/>
</dbReference>
<dbReference type="InterPro" id="IPR000719">
    <property type="entry name" value="Prot_kinase_dom"/>
</dbReference>
<evidence type="ECO:0000313" key="8">
    <source>
        <dbReference type="Proteomes" id="UP000728032"/>
    </source>
</evidence>
<dbReference type="EMBL" id="CAJPVJ010006468">
    <property type="protein sequence ID" value="CAG2170460.1"/>
    <property type="molecule type" value="Genomic_DNA"/>
</dbReference>